<dbReference type="Pfam" id="PF01433">
    <property type="entry name" value="Peptidase_M1"/>
    <property type="match status" value="1"/>
</dbReference>
<dbReference type="GO" id="GO:0006508">
    <property type="term" value="P:proteolysis"/>
    <property type="evidence" value="ECO:0007669"/>
    <property type="project" value="UniProtKB-KW"/>
</dbReference>
<keyword evidence="11" id="KW-0482">Metalloprotease</keyword>
<dbReference type="GO" id="GO:0016020">
    <property type="term" value="C:membrane"/>
    <property type="evidence" value="ECO:0007669"/>
    <property type="project" value="TreeGrafter"/>
</dbReference>
<keyword evidence="9" id="KW-0378">Hydrolase</keyword>
<evidence type="ECO:0000313" key="17">
    <source>
        <dbReference type="EMBL" id="GIH03114.1"/>
    </source>
</evidence>
<dbReference type="RefSeq" id="WP_203907044.1">
    <property type="nucleotide sequence ID" value="NZ_BONY01000006.1"/>
</dbReference>
<feature type="domain" description="Aminopeptidase N-like N-terminal" evidence="16">
    <location>
        <begin position="100"/>
        <end position="182"/>
    </location>
</feature>
<dbReference type="GO" id="GO:0016285">
    <property type="term" value="F:alanyl aminopeptidase activity"/>
    <property type="evidence" value="ECO:0007669"/>
    <property type="project" value="UniProtKB-EC"/>
</dbReference>
<evidence type="ECO:0000313" key="18">
    <source>
        <dbReference type="Proteomes" id="UP000612899"/>
    </source>
</evidence>
<evidence type="ECO:0000256" key="11">
    <source>
        <dbReference type="ARBA" id="ARBA00023049"/>
    </source>
</evidence>
<dbReference type="InterPro" id="IPR012778">
    <property type="entry name" value="Pept_M1_aminopeptidase"/>
</dbReference>
<keyword evidence="7" id="KW-0645">Protease</keyword>
<evidence type="ECO:0000256" key="7">
    <source>
        <dbReference type="ARBA" id="ARBA00022670"/>
    </source>
</evidence>
<evidence type="ECO:0000256" key="2">
    <source>
        <dbReference type="ARBA" id="ARBA00001947"/>
    </source>
</evidence>
<sequence length="830" mass="91789">MSHRSLTHAEAVTRAAVVRKLSYELDVDLTGGSETFTSITTLRFSAQEGASTFVEVRPQRLVSVTLNDAILDATVVDGRIELSGLSGDNTVVVAAEFAYSHSSEGMHRFVDPADGEVYVYAQPSITDAPRFMACFDQPDLKAPVTLLVTANPSWTIRANEECVQEKPGRWRFHPTKPIATYLITLVAGPLVEIRDEHDGISLGVLARKSYSEVLERDAPEIFEVTKACFDRFHELFGIRYQFGKYDQAFVPEFSWGAMEFPGCVVFRDEYLFRATVTDTERLERAAVIAHEMAHMWFGDLVTMRWWDDLWLNESFATYMGYRLVSEVTRWPQSWTRFGVNRKVWGYAADQRPSTHPVAPTKVSDTDDAINNFDGISYAKGCSALRQLVTWIGDDAFFGGLRKYFDKHAWGNATLADLLGALSESSGRDIDAWAHLWLRTPQVNTLRPEISFSEPGVFESVTVHQSAPESYPVLRPHRIGISWLTPSGEWASTEAEVSGEVTPVPQLAGVAGRGLLLNSGDYTFAKVRLDDQTRADLVDLLARQPDTLSRALMWNAAFDAVRDAEWPADEFVDLVGAALSGETDVTLLDSVFQLARTVAVPRLLPMTTYQRALDSLAATAASIVEVAPASSGRQLAGARNLVSSTSQAPMLRGWLAGIGVPQGLVVDSDLRWSILCRLAVLGEIGHEQIDAELQRDTSARGRQEATRARASLPDAAAKATAFDILMNEKGLSNRIVEYAGYGLWQPEHAELTSSYVERFFTELPISQGRSPDLMALIGHAGYPVFAVSQDTLDLAERTLAGDLHPQLRRSLMDETDDLRRALRAREGARSA</sequence>
<comment type="similarity">
    <text evidence="3">Belongs to the peptidase M1 family.</text>
</comment>
<dbReference type="Gene3D" id="1.10.390.10">
    <property type="entry name" value="Neutral Protease Domain 2"/>
    <property type="match status" value="1"/>
</dbReference>
<dbReference type="CDD" id="cd09602">
    <property type="entry name" value="M1_APN"/>
    <property type="match status" value="1"/>
</dbReference>
<dbReference type="GO" id="GO:0043171">
    <property type="term" value="P:peptide catabolic process"/>
    <property type="evidence" value="ECO:0007669"/>
    <property type="project" value="TreeGrafter"/>
</dbReference>
<evidence type="ECO:0000259" key="14">
    <source>
        <dbReference type="Pfam" id="PF01433"/>
    </source>
</evidence>
<evidence type="ECO:0000256" key="3">
    <source>
        <dbReference type="ARBA" id="ARBA00010136"/>
    </source>
</evidence>
<dbReference type="Proteomes" id="UP000612899">
    <property type="component" value="Unassembled WGS sequence"/>
</dbReference>
<feature type="domain" description="ERAP1-like C-terminal" evidence="15">
    <location>
        <begin position="515"/>
        <end position="819"/>
    </location>
</feature>
<gene>
    <name evidence="17" type="ORF">Rhe02_11810</name>
</gene>
<dbReference type="GO" id="GO:0005615">
    <property type="term" value="C:extracellular space"/>
    <property type="evidence" value="ECO:0007669"/>
    <property type="project" value="TreeGrafter"/>
</dbReference>
<evidence type="ECO:0000256" key="8">
    <source>
        <dbReference type="ARBA" id="ARBA00022723"/>
    </source>
</evidence>
<dbReference type="EMBL" id="BONY01000006">
    <property type="protein sequence ID" value="GIH03114.1"/>
    <property type="molecule type" value="Genomic_DNA"/>
</dbReference>
<evidence type="ECO:0000256" key="10">
    <source>
        <dbReference type="ARBA" id="ARBA00022833"/>
    </source>
</evidence>
<dbReference type="GO" id="GO:0070006">
    <property type="term" value="F:metalloaminopeptidase activity"/>
    <property type="evidence" value="ECO:0007669"/>
    <property type="project" value="TreeGrafter"/>
</dbReference>
<dbReference type="GO" id="GO:0008270">
    <property type="term" value="F:zinc ion binding"/>
    <property type="evidence" value="ECO:0007669"/>
    <property type="project" value="InterPro"/>
</dbReference>
<evidence type="ECO:0000256" key="5">
    <source>
        <dbReference type="ARBA" id="ARBA00015611"/>
    </source>
</evidence>
<evidence type="ECO:0000259" key="16">
    <source>
        <dbReference type="Pfam" id="PF17900"/>
    </source>
</evidence>
<keyword evidence="18" id="KW-1185">Reference proteome</keyword>
<evidence type="ECO:0000256" key="9">
    <source>
        <dbReference type="ARBA" id="ARBA00022801"/>
    </source>
</evidence>
<dbReference type="InterPro" id="IPR014782">
    <property type="entry name" value="Peptidase_M1_dom"/>
</dbReference>
<dbReference type="PANTHER" id="PTHR11533:SF174">
    <property type="entry name" value="PUROMYCIN-SENSITIVE AMINOPEPTIDASE-RELATED"/>
    <property type="match status" value="1"/>
</dbReference>
<dbReference type="GO" id="GO:0005737">
    <property type="term" value="C:cytoplasm"/>
    <property type="evidence" value="ECO:0007669"/>
    <property type="project" value="TreeGrafter"/>
</dbReference>
<evidence type="ECO:0000256" key="4">
    <source>
        <dbReference type="ARBA" id="ARBA00012564"/>
    </source>
</evidence>
<organism evidence="17 18">
    <name type="scientific">Rhizocola hellebori</name>
    <dbReference type="NCBI Taxonomy" id="1392758"/>
    <lineage>
        <taxon>Bacteria</taxon>
        <taxon>Bacillati</taxon>
        <taxon>Actinomycetota</taxon>
        <taxon>Actinomycetes</taxon>
        <taxon>Micromonosporales</taxon>
        <taxon>Micromonosporaceae</taxon>
        <taxon>Rhizocola</taxon>
    </lineage>
</organism>
<dbReference type="PANTHER" id="PTHR11533">
    <property type="entry name" value="PROTEASE M1 ZINC METALLOPROTEASE"/>
    <property type="match status" value="1"/>
</dbReference>
<dbReference type="InterPro" id="IPR027268">
    <property type="entry name" value="Peptidase_M4/M1_CTD_sf"/>
</dbReference>
<comment type="caution">
    <text evidence="17">The sequence shown here is derived from an EMBL/GenBank/DDBJ whole genome shotgun (WGS) entry which is preliminary data.</text>
</comment>
<dbReference type="InterPro" id="IPR042097">
    <property type="entry name" value="Aminopeptidase_N-like_N_sf"/>
</dbReference>
<dbReference type="SUPFAM" id="SSF63737">
    <property type="entry name" value="Leukotriene A4 hydrolase N-terminal domain"/>
    <property type="match status" value="1"/>
</dbReference>
<dbReference type="Pfam" id="PF17900">
    <property type="entry name" value="Peptidase_M1_N"/>
    <property type="match status" value="1"/>
</dbReference>
<dbReference type="InterPro" id="IPR050344">
    <property type="entry name" value="Peptidase_M1_aminopeptidases"/>
</dbReference>
<dbReference type="InterPro" id="IPR001930">
    <property type="entry name" value="Peptidase_M1"/>
</dbReference>
<evidence type="ECO:0000256" key="13">
    <source>
        <dbReference type="ARBA" id="ARBA00031533"/>
    </source>
</evidence>
<evidence type="ECO:0000259" key="15">
    <source>
        <dbReference type="Pfam" id="PF11838"/>
    </source>
</evidence>
<protein>
    <recommendedName>
        <fullName evidence="5">Aminopeptidase N</fullName>
        <ecNumber evidence="4">3.4.11.2</ecNumber>
    </recommendedName>
    <alternativeName>
        <fullName evidence="12">Alanine aminopeptidase</fullName>
    </alternativeName>
    <alternativeName>
        <fullName evidence="13">Lysyl aminopeptidase</fullName>
    </alternativeName>
</protein>
<keyword evidence="6 17" id="KW-0031">Aminopeptidase</keyword>
<dbReference type="NCBIfam" id="TIGR02412">
    <property type="entry name" value="pepN_strep_liv"/>
    <property type="match status" value="1"/>
</dbReference>
<accession>A0A8J3VD15</accession>
<dbReference type="InterPro" id="IPR024571">
    <property type="entry name" value="ERAP1-like_C_dom"/>
</dbReference>
<evidence type="ECO:0000256" key="12">
    <source>
        <dbReference type="ARBA" id="ARBA00029811"/>
    </source>
</evidence>
<dbReference type="Gene3D" id="2.60.40.1730">
    <property type="entry name" value="tricorn interacting facor f3 domain"/>
    <property type="match status" value="1"/>
</dbReference>
<dbReference type="PRINTS" id="PR00756">
    <property type="entry name" value="ALADIPTASE"/>
</dbReference>
<reference evidence="17" key="1">
    <citation type="submission" date="2021-01" db="EMBL/GenBank/DDBJ databases">
        <title>Whole genome shotgun sequence of Rhizocola hellebori NBRC 109834.</title>
        <authorList>
            <person name="Komaki H."/>
            <person name="Tamura T."/>
        </authorList>
    </citation>
    <scope>NUCLEOTIDE SEQUENCE</scope>
    <source>
        <strain evidence="17">NBRC 109834</strain>
    </source>
</reference>
<proteinExistence type="inferred from homology"/>
<dbReference type="AlphaFoldDB" id="A0A8J3VD15"/>
<dbReference type="InterPro" id="IPR045357">
    <property type="entry name" value="Aminopeptidase_N-like_N"/>
</dbReference>
<feature type="domain" description="Peptidase M1 membrane alanine aminopeptidase" evidence="14">
    <location>
        <begin position="222"/>
        <end position="436"/>
    </location>
</feature>
<comment type="catalytic activity">
    <reaction evidence="1">
        <text>Release of an N-terminal amino acid, Xaa-|-Yaa- from a peptide, amide or arylamide. Xaa is preferably Ala, but may be most amino acids including Pro (slow action). When a terminal hydrophobic residue is followed by a prolyl residue, the two may be released as an intact Xaa-Pro dipeptide.</text>
        <dbReference type="EC" id="3.4.11.2"/>
    </reaction>
</comment>
<name>A0A8J3VD15_9ACTN</name>
<evidence type="ECO:0000256" key="1">
    <source>
        <dbReference type="ARBA" id="ARBA00000098"/>
    </source>
</evidence>
<keyword evidence="10" id="KW-0862">Zinc</keyword>
<keyword evidence="8" id="KW-0479">Metal-binding</keyword>
<dbReference type="EC" id="3.4.11.2" evidence="4"/>
<evidence type="ECO:0000256" key="6">
    <source>
        <dbReference type="ARBA" id="ARBA00022438"/>
    </source>
</evidence>
<dbReference type="Pfam" id="PF11838">
    <property type="entry name" value="ERAP1_C"/>
    <property type="match status" value="1"/>
</dbReference>
<dbReference type="SUPFAM" id="SSF55486">
    <property type="entry name" value="Metalloproteases ('zincins'), catalytic domain"/>
    <property type="match status" value="1"/>
</dbReference>
<dbReference type="GO" id="GO:0042277">
    <property type="term" value="F:peptide binding"/>
    <property type="evidence" value="ECO:0007669"/>
    <property type="project" value="TreeGrafter"/>
</dbReference>
<comment type="cofactor">
    <cofactor evidence="2">
        <name>Zn(2+)</name>
        <dbReference type="ChEBI" id="CHEBI:29105"/>
    </cofactor>
</comment>